<dbReference type="GeneID" id="72072196"/>
<evidence type="ECO:0000313" key="7">
    <source>
        <dbReference type="Proteomes" id="UP000829364"/>
    </source>
</evidence>
<dbReference type="RefSeq" id="XP_047847994.1">
    <property type="nucleotide sequence ID" value="XM_047991981.1"/>
</dbReference>
<dbReference type="GO" id="GO:0016020">
    <property type="term" value="C:membrane"/>
    <property type="evidence" value="ECO:0007669"/>
    <property type="project" value="UniProtKB-SubCell"/>
</dbReference>
<keyword evidence="2 5" id="KW-0812">Transmembrane</keyword>
<dbReference type="KEGG" id="ptkz:JDV02_010252"/>
<feature type="transmembrane region" description="Helical" evidence="5">
    <location>
        <begin position="234"/>
        <end position="253"/>
    </location>
</feature>
<evidence type="ECO:0000256" key="4">
    <source>
        <dbReference type="ARBA" id="ARBA00023136"/>
    </source>
</evidence>
<dbReference type="Gene3D" id="1.10.357.140">
    <property type="entry name" value="UbiA prenyltransferase"/>
    <property type="match status" value="1"/>
</dbReference>
<accession>A0A9Q8VGD1</accession>
<dbReference type="Proteomes" id="UP000829364">
    <property type="component" value="Chromosome 12"/>
</dbReference>
<evidence type="ECO:0008006" key="8">
    <source>
        <dbReference type="Google" id="ProtNLM"/>
    </source>
</evidence>
<dbReference type="AlphaFoldDB" id="A0A9Q8VGD1"/>
<feature type="transmembrane region" description="Helical" evidence="5">
    <location>
        <begin position="137"/>
        <end position="157"/>
    </location>
</feature>
<evidence type="ECO:0000256" key="3">
    <source>
        <dbReference type="ARBA" id="ARBA00022989"/>
    </source>
</evidence>
<dbReference type="EMBL" id="CP086365">
    <property type="protein sequence ID" value="UNI24513.1"/>
    <property type="molecule type" value="Genomic_DNA"/>
</dbReference>
<keyword evidence="4 5" id="KW-0472">Membrane</keyword>
<evidence type="ECO:0000256" key="5">
    <source>
        <dbReference type="SAM" id="Phobius"/>
    </source>
</evidence>
<gene>
    <name evidence="6" type="ORF">JDV02_010252</name>
</gene>
<dbReference type="InterPro" id="IPR050475">
    <property type="entry name" value="Prenyltransferase_related"/>
</dbReference>
<name>A0A9Q8VGD1_9HYPO</name>
<organism evidence="6 7">
    <name type="scientific">Purpureocillium takamizusanense</name>
    <dbReference type="NCBI Taxonomy" id="2060973"/>
    <lineage>
        <taxon>Eukaryota</taxon>
        <taxon>Fungi</taxon>
        <taxon>Dikarya</taxon>
        <taxon>Ascomycota</taxon>
        <taxon>Pezizomycotina</taxon>
        <taxon>Sordariomycetes</taxon>
        <taxon>Hypocreomycetidae</taxon>
        <taxon>Hypocreales</taxon>
        <taxon>Ophiocordycipitaceae</taxon>
        <taxon>Purpureocillium</taxon>
    </lineage>
</organism>
<proteinExistence type="predicted"/>
<dbReference type="PANTHER" id="PTHR42723">
    <property type="entry name" value="CHLOROPHYLL SYNTHASE"/>
    <property type="match status" value="1"/>
</dbReference>
<protein>
    <recommendedName>
        <fullName evidence="8">UbiA prenyltransferase</fullName>
    </recommendedName>
</protein>
<evidence type="ECO:0000313" key="6">
    <source>
        <dbReference type="EMBL" id="UNI24513.1"/>
    </source>
</evidence>
<keyword evidence="3 5" id="KW-1133">Transmembrane helix</keyword>
<dbReference type="GO" id="GO:0016765">
    <property type="term" value="F:transferase activity, transferring alkyl or aryl (other than methyl) groups"/>
    <property type="evidence" value="ECO:0007669"/>
    <property type="project" value="InterPro"/>
</dbReference>
<evidence type="ECO:0000256" key="1">
    <source>
        <dbReference type="ARBA" id="ARBA00004141"/>
    </source>
</evidence>
<dbReference type="InterPro" id="IPR000537">
    <property type="entry name" value="UbiA_prenyltransferase"/>
</dbReference>
<comment type="subcellular location">
    <subcellularLocation>
        <location evidence="1">Membrane</location>
        <topology evidence="1">Multi-pass membrane protein</topology>
    </subcellularLocation>
</comment>
<dbReference type="Pfam" id="PF01040">
    <property type="entry name" value="UbiA"/>
    <property type="match status" value="1"/>
</dbReference>
<sequence>MGLAHHVFNEVELFSLFSRRDWTGVIVPSCLFAAGPALTLPLNVALPRCLFVVAWTCLYLYAFNLANQSLGDIVEDRINKPHRPIPSGRVSLRGARARCAVVWALFLSTALFYRTIWRENLTHLVISLFLVRTRAGGHWIGKNVVGISLLGAVMLSAPRKIMMGTSLVGSQTMTTTTTTTAAGTVLMGTENDVVAICVWLALSYHVQDFRDQAGDKAVGRSTLPIAFGDVPARLVYTFVFMPVGLAVVCAWGPGGDAPWLVAAMHAFVGYRLLAFHDKDADDWTYKILLYIFCVLAALGSVRYLRSAALSSSVEATMRGWGRGEELRNWLALGVASPGF</sequence>
<reference evidence="6" key="1">
    <citation type="submission" date="2021-11" db="EMBL/GenBank/DDBJ databases">
        <title>Purpureocillium_takamizusanense_genome.</title>
        <authorList>
            <person name="Nguyen N.-H."/>
        </authorList>
    </citation>
    <scope>NUCLEOTIDE SEQUENCE</scope>
    <source>
        <strain evidence="6">PT3</strain>
    </source>
</reference>
<dbReference type="PANTHER" id="PTHR42723:SF1">
    <property type="entry name" value="CHLOROPHYLL SYNTHASE, CHLOROPLASTIC"/>
    <property type="match status" value="1"/>
</dbReference>
<feature type="transmembrane region" description="Helical" evidence="5">
    <location>
        <begin position="21"/>
        <end position="39"/>
    </location>
</feature>
<feature type="transmembrane region" description="Helical" evidence="5">
    <location>
        <begin position="287"/>
        <end position="304"/>
    </location>
</feature>
<evidence type="ECO:0000256" key="2">
    <source>
        <dbReference type="ARBA" id="ARBA00022692"/>
    </source>
</evidence>
<dbReference type="InterPro" id="IPR044878">
    <property type="entry name" value="UbiA_sf"/>
</dbReference>
<feature type="transmembrane region" description="Helical" evidence="5">
    <location>
        <begin position="99"/>
        <end position="117"/>
    </location>
</feature>
<feature type="transmembrane region" description="Helical" evidence="5">
    <location>
        <begin position="259"/>
        <end position="275"/>
    </location>
</feature>
<dbReference type="OrthoDB" id="434972at2759"/>
<keyword evidence="7" id="KW-1185">Reference proteome</keyword>